<dbReference type="Proteomes" id="UP001148838">
    <property type="component" value="Unassembled WGS sequence"/>
</dbReference>
<dbReference type="InterPro" id="IPR001888">
    <property type="entry name" value="Transposase_1"/>
</dbReference>
<reference evidence="1 2" key="1">
    <citation type="journal article" date="2022" name="Allergy">
        <title>Genome assembly and annotation of Periplaneta americana reveal a comprehensive cockroach allergen profile.</title>
        <authorList>
            <person name="Wang L."/>
            <person name="Xiong Q."/>
            <person name="Saelim N."/>
            <person name="Wang L."/>
            <person name="Nong W."/>
            <person name="Wan A.T."/>
            <person name="Shi M."/>
            <person name="Liu X."/>
            <person name="Cao Q."/>
            <person name="Hui J.H.L."/>
            <person name="Sookrung N."/>
            <person name="Leung T.F."/>
            <person name="Tungtrongchitr A."/>
            <person name="Tsui S.K.W."/>
        </authorList>
    </citation>
    <scope>NUCLEOTIDE SEQUENCE [LARGE SCALE GENOMIC DNA]</scope>
    <source>
        <strain evidence="1">PWHHKU_190912</strain>
    </source>
</reference>
<evidence type="ECO:0000313" key="2">
    <source>
        <dbReference type="Proteomes" id="UP001148838"/>
    </source>
</evidence>
<keyword evidence="2" id="KW-1185">Reference proteome</keyword>
<proteinExistence type="predicted"/>
<organism evidence="1 2">
    <name type="scientific">Periplaneta americana</name>
    <name type="common">American cockroach</name>
    <name type="synonym">Blatta americana</name>
    <dbReference type="NCBI Taxonomy" id="6978"/>
    <lineage>
        <taxon>Eukaryota</taxon>
        <taxon>Metazoa</taxon>
        <taxon>Ecdysozoa</taxon>
        <taxon>Arthropoda</taxon>
        <taxon>Hexapoda</taxon>
        <taxon>Insecta</taxon>
        <taxon>Pterygota</taxon>
        <taxon>Neoptera</taxon>
        <taxon>Polyneoptera</taxon>
        <taxon>Dictyoptera</taxon>
        <taxon>Blattodea</taxon>
        <taxon>Blattoidea</taxon>
        <taxon>Blattidae</taxon>
        <taxon>Blattinae</taxon>
        <taxon>Periplaneta</taxon>
    </lineage>
</organism>
<gene>
    <name evidence="1" type="ORF">ANN_09318</name>
</gene>
<name>A0ABQ8TLD0_PERAM</name>
<dbReference type="EMBL" id="JAJSOF020000005">
    <property type="protein sequence ID" value="KAJ4447314.1"/>
    <property type="molecule type" value="Genomic_DNA"/>
</dbReference>
<accession>A0ABQ8TLD0</accession>
<dbReference type="Gene3D" id="3.30.420.10">
    <property type="entry name" value="Ribonuclease H-like superfamily/Ribonuclease H"/>
    <property type="match status" value="1"/>
</dbReference>
<protein>
    <recommendedName>
        <fullName evidence="3">Reverse transcriptase domain-containing protein</fullName>
    </recommendedName>
</protein>
<evidence type="ECO:0000313" key="1">
    <source>
        <dbReference type="EMBL" id="KAJ4447314.1"/>
    </source>
</evidence>
<dbReference type="PANTHER" id="PTHR46060">
    <property type="entry name" value="MARINER MOS1 TRANSPOSASE-LIKE PROTEIN"/>
    <property type="match status" value="1"/>
</dbReference>
<dbReference type="Pfam" id="PF01359">
    <property type="entry name" value="Transposase_1"/>
    <property type="match status" value="1"/>
</dbReference>
<dbReference type="InterPro" id="IPR036397">
    <property type="entry name" value="RNaseH_sf"/>
</dbReference>
<dbReference type="PANTHER" id="PTHR46060:SF1">
    <property type="entry name" value="MARINER MOS1 TRANSPOSASE-LIKE PROTEIN"/>
    <property type="match status" value="1"/>
</dbReference>
<evidence type="ECO:0008006" key="3">
    <source>
        <dbReference type="Google" id="ProtNLM"/>
    </source>
</evidence>
<dbReference type="InterPro" id="IPR052709">
    <property type="entry name" value="Transposase-MT_Hybrid"/>
</dbReference>
<comment type="caution">
    <text evidence="1">The sequence shown here is derived from an EMBL/GenBank/DDBJ whole genome shotgun (WGS) entry which is preliminary data.</text>
</comment>
<sequence length="263" mass="31192">MSAEQKETRMILAGDMISMADEDGDFLNKIIAGDETWCYLYDPVPKRQSSEWKSKTSPRKQKFPWDTSKFKVMLEVFFDSQGLIHEFIPEGRTVTKNCKLTTQRFSQLLKFAVSQGDAFSPLLFNFALEYAIRKVQDNTEGLELNGLHQLLVYADDVNTKKKHLLEKELRKRLMKCFVWSIALYGAETLALRRSEGKRLEAFEMWIWRRMERVKWTDRIRIEAVLERVVEERMILKLVRKRKSNWLDHWLRKNYLVKDALEGM</sequence>